<accession>A0A2N9JM90</accession>
<protein>
    <submittedName>
        <fullName evidence="1">AAA domain-containing protein</fullName>
    </submittedName>
</protein>
<dbReference type="RefSeq" id="WP_105187282.1">
    <property type="nucleotide sequence ID" value="NZ_BAAAGO010000026.1"/>
</dbReference>
<evidence type="ECO:0000313" key="1">
    <source>
        <dbReference type="EMBL" id="SPD88876.1"/>
    </source>
</evidence>
<evidence type="ECO:0000313" key="2">
    <source>
        <dbReference type="Proteomes" id="UP000238164"/>
    </source>
</evidence>
<dbReference type="EMBL" id="LT985188">
    <property type="protein sequence ID" value="SPD88876.1"/>
    <property type="molecule type" value="Genomic_DNA"/>
</dbReference>
<dbReference type="SUPFAM" id="SSF52540">
    <property type="entry name" value="P-loop containing nucleoside triphosphate hydrolases"/>
    <property type="match status" value="1"/>
</dbReference>
<dbReference type="InterPro" id="IPR027417">
    <property type="entry name" value="P-loop_NTPase"/>
</dbReference>
<name>A0A2N9JM90_9ACTN</name>
<proteinExistence type="predicted"/>
<keyword evidence="2" id="KW-1185">Reference proteome</keyword>
<organism evidence="1 2">
    <name type="scientific">Micropruina glycogenica</name>
    <dbReference type="NCBI Taxonomy" id="75385"/>
    <lineage>
        <taxon>Bacteria</taxon>
        <taxon>Bacillati</taxon>
        <taxon>Actinomycetota</taxon>
        <taxon>Actinomycetes</taxon>
        <taxon>Propionibacteriales</taxon>
        <taxon>Nocardioidaceae</taxon>
        <taxon>Micropruina</taxon>
    </lineage>
</organism>
<dbReference type="Pfam" id="PF13671">
    <property type="entry name" value="AAA_33"/>
    <property type="match status" value="1"/>
</dbReference>
<dbReference type="KEGG" id="mgg:MPLG2_3846"/>
<dbReference type="OrthoDB" id="7837405at2"/>
<dbReference type="Proteomes" id="UP000238164">
    <property type="component" value="Chromosome 1"/>
</dbReference>
<sequence>MTALIHLNGPPGIGKSTLAARYADRHPGTLNLDIDTLHHLIGGWRTSQGQFHDLLRPLAWAMAGTHLADGRDVILPQYVGDLQQLQIFERVAHDAEADFIEIVLLDDRDAAIERFNSRDDDSEWTRDNNELVADLGGDEFLAGMYDRLLAVLEARPDAVVVRSVRGAIDQTAATLDRALATLCAEG</sequence>
<reference evidence="1 2" key="1">
    <citation type="submission" date="2018-02" db="EMBL/GenBank/DDBJ databases">
        <authorList>
            <person name="Cohen D.B."/>
            <person name="Kent A.D."/>
        </authorList>
    </citation>
    <scope>NUCLEOTIDE SEQUENCE [LARGE SCALE GENOMIC DNA]</scope>
    <source>
        <strain evidence="1">1</strain>
    </source>
</reference>
<dbReference type="AlphaFoldDB" id="A0A2N9JM90"/>
<dbReference type="Gene3D" id="3.40.50.300">
    <property type="entry name" value="P-loop containing nucleotide triphosphate hydrolases"/>
    <property type="match status" value="1"/>
</dbReference>
<gene>
    <name evidence="1" type="ORF">MPLG2_3846</name>
</gene>